<feature type="domain" description="Putative glycogen debranching enzyme N-terminal" evidence="1">
    <location>
        <begin position="74"/>
        <end position="267"/>
    </location>
</feature>
<comment type="caution">
    <text evidence="3">The sequence shown here is derived from an EMBL/GenBank/DDBJ whole genome shotgun (WGS) entry which is preliminary data.</text>
</comment>
<reference evidence="3" key="1">
    <citation type="submission" date="2021-02" db="EMBL/GenBank/DDBJ databases">
        <title>Genome-Resolved Metagenomics of a Microbial Community Performing Photosynthetic Biological Nutrient Removal.</title>
        <authorList>
            <person name="Mcdaniel E.A."/>
        </authorList>
    </citation>
    <scope>NUCLEOTIDE SEQUENCE</scope>
    <source>
        <strain evidence="3">UWPOB_OBS1</strain>
    </source>
</reference>
<name>A0A8J7PJP4_9BACT</name>
<dbReference type="GO" id="GO:0005975">
    <property type="term" value="P:carbohydrate metabolic process"/>
    <property type="evidence" value="ECO:0007669"/>
    <property type="project" value="InterPro"/>
</dbReference>
<evidence type="ECO:0000259" key="2">
    <source>
        <dbReference type="Pfam" id="PF22422"/>
    </source>
</evidence>
<accession>A0A8J7PJP4</accession>
<dbReference type="Pfam" id="PF14742">
    <property type="entry name" value="GDE_N_bis"/>
    <property type="match status" value="1"/>
</dbReference>
<evidence type="ECO:0000259" key="1">
    <source>
        <dbReference type="Pfam" id="PF14742"/>
    </source>
</evidence>
<dbReference type="InterPro" id="IPR008928">
    <property type="entry name" value="6-hairpin_glycosidase_sf"/>
</dbReference>
<gene>
    <name evidence="3" type="ORF">J0M35_02135</name>
</gene>
<dbReference type="Proteomes" id="UP000664277">
    <property type="component" value="Unassembled WGS sequence"/>
</dbReference>
<dbReference type="Gene3D" id="1.50.10.10">
    <property type="match status" value="1"/>
</dbReference>
<evidence type="ECO:0000313" key="4">
    <source>
        <dbReference type="Proteomes" id="UP000664277"/>
    </source>
</evidence>
<organism evidence="3 4">
    <name type="scientific">Candidatus Obscuribacter phosphatis</name>
    <dbReference type="NCBI Taxonomy" id="1906157"/>
    <lineage>
        <taxon>Bacteria</taxon>
        <taxon>Bacillati</taxon>
        <taxon>Candidatus Melainabacteria</taxon>
        <taxon>Candidatus Obscuribacterales</taxon>
        <taxon>Candidatus Obscuribacteraceae</taxon>
        <taxon>Candidatus Obscuribacter</taxon>
    </lineage>
</organism>
<feature type="domain" description="Mannosylglycerate hydrolase MGH1-like glycoside hydrolase" evidence="2">
    <location>
        <begin position="508"/>
        <end position="682"/>
    </location>
</feature>
<dbReference type="InterPro" id="IPR032856">
    <property type="entry name" value="GDE_N_bis"/>
</dbReference>
<dbReference type="Pfam" id="PF22422">
    <property type="entry name" value="MGH1-like_GH"/>
    <property type="match status" value="1"/>
</dbReference>
<protein>
    <submittedName>
        <fullName evidence="3">Amylo-alpha-1,6-glucosidase</fullName>
    </submittedName>
</protein>
<dbReference type="InterPro" id="IPR054491">
    <property type="entry name" value="MGH1-like_GH"/>
</dbReference>
<evidence type="ECO:0000313" key="3">
    <source>
        <dbReference type="EMBL" id="MBN8659132.1"/>
    </source>
</evidence>
<dbReference type="EMBL" id="JAFLCK010000002">
    <property type="protein sequence ID" value="MBN8659132.1"/>
    <property type="molecule type" value="Genomic_DNA"/>
</dbReference>
<sequence length="754" mass="83474">MAKESRQKKLKENTTNFTPLFSKPLSKVLVLPMLLTLMQSGLLSVIASPEAGATQAKETTKNTEDSLKKQRLILKNGSFFVVLAPDGFMGKEKEETPYGLYKGDTRYLTAETISLTSGIKPKPGLSSRLPLNLSKADTTAGYKAVFEYDGKVKLKRELLVKGGLFERLTFTNTLKDKETKIKVSCRALADFKDMFEVRGQKRKERGTFDTKAMTAVYKGLDGKALSTSLLLAVPDSTKARENGDKDNDNKGGELTSEFALTLAPAQDAEQGKQKAIVELAYVPDLTSHKKVNFDEALKQADADFAAFTKGLLKVRTNLPEVNQAFAQAERDLFLLHLDIDTDKHKGGAFAAGLPWYAVPFGRDQLILGRMLMPYAPHLAKEVILFLAAYQGDKLNKTVEEAPGKIMHELRDGEMARLKEIPFTPYYGSADATPLWLTLIKQYIDTTGDTTILADLDKNIDLALSYLEKETADDFLYYGDKEGKAALTNQAWKDSGDSVMHKDGRLAGGPIAICEVQAYLYDAWLAAASFKQMGGKTDEAEKLKEKAARLKEHFQKAFFEEKNDFPALAIDGAGRPCQVTASNAGHLLVSDIISPKQARAICDRLMQEGMYSGFGIRTLSQGENRYDPESYHNGSVWPHDNAMIIEGMRKRGFQEEAQKIACALLLLAAQSEDKRLPELFCGYKKEGKLPKPYAVSCVPQLWCVGALYQTMTVLLDLQVSQGDLVVKDRLPSMFQQVSISGELNNKPVDLVVKRN</sequence>
<dbReference type="InterPro" id="IPR012341">
    <property type="entry name" value="6hp_glycosidase-like_sf"/>
</dbReference>
<proteinExistence type="predicted"/>
<dbReference type="SUPFAM" id="SSF48208">
    <property type="entry name" value="Six-hairpin glycosidases"/>
    <property type="match status" value="1"/>
</dbReference>
<dbReference type="AlphaFoldDB" id="A0A8J7PJP4"/>